<dbReference type="PANTHER" id="PTHR11686:SF9">
    <property type="entry name" value="RE13973P"/>
    <property type="match status" value="1"/>
</dbReference>
<feature type="binding site" evidence="3">
    <location>
        <begin position="430"/>
        <end position="432"/>
    </location>
    <ligand>
        <name>L-glutamate</name>
        <dbReference type="ChEBI" id="CHEBI:29985"/>
    </ligand>
</feature>
<dbReference type="Gene3D" id="3.60.20.40">
    <property type="match status" value="1"/>
</dbReference>
<dbReference type="FunFam" id="1.10.246.130:FF:000002">
    <property type="entry name" value="glutathione hydrolase 1 proenzyme"/>
    <property type="match status" value="1"/>
</dbReference>
<dbReference type="SUPFAM" id="SSF56235">
    <property type="entry name" value="N-terminal nucleophile aminohydrolases (Ntn hydrolases)"/>
    <property type="match status" value="1"/>
</dbReference>
<dbReference type="Gene3D" id="1.10.246.130">
    <property type="match status" value="1"/>
</dbReference>
<dbReference type="NCBIfam" id="TIGR00066">
    <property type="entry name" value="g_glut_trans"/>
    <property type="match status" value="1"/>
</dbReference>
<feature type="binding site" evidence="3">
    <location>
        <position position="505"/>
    </location>
    <ligand>
        <name>L-glutamate</name>
        <dbReference type="ChEBI" id="CHEBI:29985"/>
    </ligand>
</feature>
<dbReference type="PRINTS" id="PR01210">
    <property type="entry name" value="GGTRANSPTASE"/>
</dbReference>
<name>A0A8J1Y044_OWEFU</name>
<proteinExistence type="predicted"/>
<evidence type="ECO:0000313" key="5">
    <source>
        <dbReference type="Proteomes" id="UP000749559"/>
    </source>
</evidence>
<feature type="binding site" evidence="3">
    <location>
        <position position="454"/>
    </location>
    <ligand>
        <name>L-glutamate</name>
        <dbReference type="ChEBI" id="CHEBI:29985"/>
    </ligand>
</feature>
<evidence type="ECO:0000256" key="1">
    <source>
        <dbReference type="ARBA" id="ARBA00084097"/>
    </source>
</evidence>
<keyword evidence="1" id="KW-1202">Platelet aggregation activating toxin</keyword>
<accession>A0A8J1Y044</accession>
<dbReference type="GO" id="GO:0036374">
    <property type="term" value="F:glutathione hydrolase activity"/>
    <property type="evidence" value="ECO:0007669"/>
    <property type="project" value="InterPro"/>
</dbReference>
<dbReference type="InterPro" id="IPR029055">
    <property type="entry name" value="Ntn_hydrolases_N"/>
</dbReference>
<dbReference type="GO" id="GO:0006751">
    <property type="term" value="P:glutathione catabolic process"/>
    <property type="evidence" value="ECO:0007669"/>
    <property type="project" value="InterPro"/>
</dbReference>
<evidence type="ECO:0000256" key="2">
    <source>
        <dbReference type="PIRSR" id="PIRSR600101-1"/>
    </source>
</evidence>
<reference evidence="4" key="1">
    <citation type="submission" date="2022-03" db="EMBL/GenBank/DDBJ databases">
        <authorList>
            <person name="Martin C."/>
        </authorList>
    </citation>
    <scope>NUCLEOTIDE SEQUENCE</scope>
</reference>
<dbReference type="InterPro" id="IPR043138">
    <property type="entry name" value="GGT_lsub"/>
</dbReference>
<evidence type="ECO:0000313" key="4">
    <source>
        <dbReference type="EMBL" id="CAH1772931.1"/>
    </source>
</evidence>
<dbReference type="InterPro" id="IPR043137">
    <property type="entry name" value="GGT_ssub_C"/>
</dbReference>
<keyword evidence="1" id="KW-1199">Hemostasis impairing toxin</keyword>
<dbReference type="FunFam" id="3.60.20.40:FF:000001">
    <property type="entry name" value="Gamma-glutamyltranspeptidase 1"/>
    <property type="match status" value="1"/>
</dbReference>
<keyword evidence="1" id="KW-0800">Toxin</keyword>
<gene>
    <name evidence="4" type="ORF">OFUS_LOCUS603</name>
</gene>
<keyword evidence="5" id="KW-1185">Reference proteome</keyword>
<feature type="binding site" evidence="3">
    <location>
        <position position="134"/>
    </location>
    <ligand>
        <name>L-glutamate</name>
        <dbReference type="ChEBI" id="CHEBI:29985"/>
    </ligand>
</feature>
<dbReference type="EMBL" id="CAIIXF020000001">
    <property type="protein sequence ID" value="CAH1772931.1"/>
    <property type="molecule type" value="Genomic_DNA"/>
</dbReference>
<dbReference type="Pfam" id="PF01019">
    <property type="entry name" value="G_glu_transpept"/>
    <property type="match status" value="1"/>
</dbReference>
<dbReference type="InterPro" id="IPR000101">
    <property type="entry name" value="GGT_peptidase"/>
</dbReference>
<dbReference type="AlphaFoldDB" id="A0A8J1Y044"/>
<evidence type="ECO:0000256" key="3">
    <source>
        <dbReference type="PIRSR" id="PIRSR600101-2"/>
    </source>
</evidence>
<dbReference type="Proteomes" id="UP000749559">
    <property type="component" value="Unassembled WGS sequence"/>
</dbReference>
<protein>
    <submittedName>
        <fullName evidence="4">Uncharacterized protein</fullName>
    </submittedName>
</protein>
<dbReference type="PANTHER" id="PTHR11686">
    <property type="entry name" value="GAMMA GLUTAMYL TRANSPEPTIDASE"/>
    <property type="match status" value="1"/>
</dbReference>
<organism evidence="4 5">
    <name type="scientific">Owenia fusiformis</name>
    <name type="common">Polychaete worm</name>
    <dbReference type="NCBI Taxonomy" id="6347"/>
    <lineage>
        <taxon>Eukaryota</taxon>
        <taxon>Metazoa</taxon>
        <taxon>Spiralia</taxon>
        <taxon>Lophotrochozoa</taxon>
        <taxon>Annelida</taxon>
        <taxon>Polychaeta</taxon>
        <taxon>Sedentaria</taxon>
        <taxon>Canalipalpata</taxon>
        <taxon>Sabellida</taxon>
        <taxon>Oweniida</taxon>
        <taxon>Oweniidae</taxon>
        <taxon>Owenia</taxon>
    </lineage>
</organism>
<comment type="caution">
    <text evidence="4">The sequence shown here is derived from an EMBL/GenBank/DDBJ whole genome shotgun (WGS) entry which is preliminary data.</text>
</comment>
<feature type="binding site" evidence="3">
    <location>
        <begin position="482"/>
        <end position="483"/>
    </location>
    <ligand>
        <name>L-glutamate</name>
        <dbReference type="ChEBI" id="CHEBI:29985"/>
    </ligand>
</feature>
<feature type="active site" description="Nucleophile" evidence="2">
    <location>
        <position position="412"/>
    </location>
</feature>
<dbReference type="OrthoDB" id="1081007at2759"/>
<dbReference type="GO" id="GO:0005886">
    <property type="term" value="C:plasma membrane"/>
    <property type="evidence" value="ECO:0007669"/>
    <property type="project" value="TreeGrafter"/>
</dbReference>
<sequence>MRKCHKYEYALLVIFILGIIGVISLVVVLKLDLDRKKVEEKVVRTDDADKETEKFVSASEEKAYRYASIAADAGPCANAGIHAMASKGGSAVDGAIITLLCTGLYNPQSMGIGGGFFMTVYQKDTGKTVSIDSREVAPLAATEDMYLSNPTESRTGGKAIAVPGELKGYKKAHDLYGKMAWKDLFEPVIKMAEDGIVISATLGSVLKRSEEAVKADPGLRALYVNNGTGELYKEGDTIKMPKLARTLRTVANEGIESMYSKAGTLAADVVADINEAGGIITLDDLDQYTVTTKEPLNITLGDDSVVYSTPPPGSGAVMELIVNILDGYGFNEDSMNTKNSALTYHRIIEAFKFGFAKRTELGDEDFIEISDLLANMTSRSYADAIRSRISDNTTHDTLYYGPTYYDQIKTGTAHISVVGANGDAVSVTSTINLYFGSKVKGSRTGIVFNDEMDDFSTSNLTNAFGIRPSPANKIVPKKRPLSSMCPTIVVNKDGDVELVVGAAGGTRITTASALVLIRSLMIGEGIKEAIDAPRLHHQLLPKEVQMEANFSKRDKEELEKLGHEFKVSTGISVVQAVLRGKDGKLYANSDYRKGGYTDGY</sequence>